<gene>
    <name evidence="2" type="ORF">L227DRAFT_313252</name>
</gene>
<name>A0A5C2RWX9_9APHY</name>
<dbReference type="EMBL" id="ML122298">
    <property type="protein sequence ID" value="RPD55096.1"/>
    <property type="molecule type" value="Genomic_DNA"/>
</dbReference>
<dbReference type="AlphaFoldDB" id="A0A5C2RWX9"/>
<organism evidence="2 3">
    <name type="scientific">Lentinus tigrinus ALCF2SS1-6</name>
    <dbReference type="NCBI Taxonomy" id="1328759"/>
    <lineage>
        <taxon>Eukaryota</taxon>
        <taxon>Fungi</taxon>
        <taxon>Dikarya</taxon>
        <taxon>Basidiomycota</taxon>
        <taxon>Agaricomycotina</taxon>
        <taxon>Agaricomycetes</taxon>
        <taxon>Polyporales</taxon>
        <taxon>Polyporaceae</taxon>
        <taxon>Lentinus</taxon>
    </lineage>
</organism>
<accession>A0A5C2RWX9</accession>
<reference evidence="2" key="1">
    <citation type="journal article" date="2018" name="Genome Biol. Evol.">
        <title>Genomics and development of Lentinus tigrinus, a white-rot wood-decaying mushroom with dimorphic fruiting bodies.</title>
        <authorList>
            <person name="Wu B."/>
            <person name="Xu Z."/>
            <person name="Knudson A."/>
            <person name="Carlson A."/>
            <person name="Chen N."/>
            <person name="Kovaka S."/>
            <person name="LaButti K."/>
            <person name="Lipzen A."/>
            <person name="Pennachio C."/>
            <person name="Riley R."/>
            <person name="Schakwitz W."/>
            <person name="Umezawa K."/>
            <person name="Ohm R.A."/>
            <person name="Grigoriev I.V."/>
            <person name="Nagy L.G."/>
            <person name="Gibbons J."/>
            <person name="Hibbett D."/>
        </authorList>
    </citation>
    <scope>NUCLEOTIDE SEQUENCE [LARGE SCALE GENOMIC DNA]</scope>
    <source>
        <strain evidence="2">ALCF2SS1-6</strain>
    </source>
</reference>
<evidence type="ECO:0000313" key="2">
    <source>
        <dbReference type="EMBL" id="RPD55096.1"/>
    </source>
</evidence>
<proteinExistence type="predicted"/>
<protein>
    <submittedName>
        <fullName evidence="2">Uncharacterized protein</fullName>
    </submittedName>
</protein>
<dbReference type="Proteomes" id="UP000313359">
    <property type="component" value="Unassembled WGS sequence"/>
</dbReference>
<feature type="region of interest" description="Disordered" evidence="1">
    <location>
        <begin position="101"/>
        <end position="124"/>
    </location>
</feature>
<sequence>MMQNQLEASSYDARQLMRSASETASKWCLSQASQPLASCHQVLGMGDDQHALAQGHGDPEPLISTWAPDNHSQTEGLHQESMNEEDRMDICSDDIEADNHTKPPYAESVGVEESKTVPPASGEPQDASLVAAFSQLPDSSQMPLAGLYSTTNQPPRPPGSLTGAFGGFRPRTYPPHMERWMRKCNLSAEISLSPPNEIRSQLPNFPSGPPPHLYQEVKGDQTSAVYLRPGPFYRSDRGREAMRACKNIKWPELESYPIQ</sequence>
<evidence type="ECO:0000256" key="1">
    <source>
        <dbReference type="SAM" id="MobiDB-lite"/>
    </source>
</evidence>
<keyword evidence="3" id="KW-1185">Reference proteome</keyword>
<feature type="region of interest" description="Disordered" evidence="1">
    <location>
        <begin position="148"/>
        <end position="167"/>
    </location>
</feature>
<evidence type="ECO:0000313" key="3">
    <source>
        <dbReference type="Proteomes" id="UP000313359"/>
    </source>
</evidence>